<comment type="caution">
    <text evidence="1">The sequence shown here is derived from an EMBL/GenBank/DDBJ whole genome shotgun (WGS) entry which is preliminary data.</text>
</comment>
<organism evidence="1 2">
    <name type="scientific">Microvirga aerilata</name>
    <dbReference type="NCBI Taxonomy" id="670292"/>
    <lineage>
        <taxon>Bacteria</taxon>
        <taxon>Pseudomonadati</taxon>
        <taxon>Pseudomonadota</taxon>
        <taxon>Alphaproteobacteria</taxon>
        <taxon>Hyphomicrobiales</taxon>
        <taxon>Methylobacteriaceae</taxon>
        <taxon>Microvirga</taxon>
    </lineage>
</organism>
<evidence type="ECO:0000313" key="2">
    <source>
        <dbReference type="Proteomes" id="UP000605848"/>
    </source>
</evidence>
<dbReference type="EMBL" id="JAEQMY010000011">
    <property type="protein sequence ID" value="MBL0404258.1"/>
    <property type="molecule type" value="Genomic_DNA"/>
</dbReference>
<dbReference type="RefSeq" id="WP_202058760.1">
    <property type="nucleotide sequence ID" value="NZ_JAEQMY010000011.1"/>
</dbReference>
<evidence type="ECO:0008006" key="3">
    <source>
        <dbReference type="Google" id="ProtNLM"/>
    </source>
</evidence>
<evidence type="ECO:0000313" key="1">
    <source>
        <dbReference type="EMBL" id="MBL0404258.1"/>
    </source>
</evidence>
<dbReference type="Proteomes" id="UP000605848">
    <property type="component" value="Unassembled WGS sequence"/>
</dbReference>
<gene>
    <name evidence="1" type="ORF">JKG68_09790</name>
</gene>
<dbReference type="AlphaFoldDB" id="A0A936ZGS2"/>
<reference evidence="1" key="1">
    <citation type="submission" date="2021-01" db="EMBL/GenBank/DDBJ databases">
        <title>Microvirga sp.</title>
        <authorList>
            <person name="Kim M.K."/>
        </authorList>
    </citation>
    <scope>NUCLEOTIDE SEQUENCE</scope>
    <source>
        <strain evidence="1">5420S-16</strain>
    </source>
</reference>
<sequence length="70" mass="7825">MESEVGIGKRHPSVPDAELLRRIAHDMRSLYADVIRQPLPSNIEDALSRIDREQRGATCQRQQVGAESLG</sequence>
<protein>
    <recommendedName>
        <fullName evidence="3">Anti-sigma factor NepR domain-containing protein</fullName>
    </recommendedName>
</protein>
<accession>A0A936ZGS2</accession>
<keyword evidence="2" id="KW-1185">Reference proteome</keyword>
<proteinExistence type="predicted"/>
<name>A0A936ZGS2_9HYPH</name>